<dbReference type="PANTHER" id="PTHR10015:SF396">
    <property type="entry name" value="FLOCCULATION SUPPRESSION PROTEIN"/>
    <property type="match status" value="1"/>
</dbReference>
<dbReference type="RefSeq" id="XP_020070128.1">
    <property type="nucleotide sequence ID" value="XM_020215234.1"/>
</dbReference>
<dbReference type="GO" id="GO:0005634">
    <property type="term" value="C:nucleus"/>
    <property type="evidence" value="ECO:0007669"/>
    <property type="project" value="UniProtKB-SubCell"/>
</dbReference>
<dbReference type="GO" id="GO:0043565">
    <property type="term" value="F:sequence-specific DNA binding"/>
    <property type="evidence" value="ECO:0007669"/>
    <property type="project" value="InterPro"/>
</dbReference>
<evidence type="ECO:0000259" key="12">
    <source>
        <dbReference type="PROSITE" id="PS00434"/>
    </source>
</evidence>
<feature type="region of interest" description="Disordered" evidence="11">
    <location>
        <begin position="383"/>
        <end position="403"/>
    </location>
</feature>
<feature type="compositionally biased region" description="Polar residues" evidence="11">
    <location>
        <begin position="62"/>
        <end position="79"/>
    </location>
</feature>
<feature type="compositionally biased region" description="Basic and acidic residues" evidence="11">
    <location>
        <begin position="80"/>
        <end position="95"/>
    </location>
</feature>
<dbReference type="AlphaFoldDB" id="A0A1E4S0S2"/>
<dbReference type="OrthoDB" id="60033at2759"/>
<evidence type="ECO:0000256" key="3">
    <source>
        <dbReference type="ARBA" id="ARBA00023125"/>
    </source>
</evidence>
<evidence type="ECO:0000256" key="11">
    <source>
        <dbReference type="SAM" id="MobiDB-lite"/>
    </source>
</evidence>
<dbReference type="PANTHER" id="PTHR10015">
    <property type="entry name" value="HEAT SHOCK TRANSCRIPTION FACTOR"/>
    <property type="match status" value="1"/>
</dbReference>
<dbReference type="Pfam" id="PF00447">
    <property type="entry name" value="HSF_DNA-bind"/>
    <property type="match status" value="1"/>
</dbReference>
<feature type="region of interest" description="Disordered" evidence="11">
    <location>
        <begin position="216"/>
        <end position="253"/>
    </location>
</feature>
<sequence length="679" mass="74781">MTSSAELGVGIPHHDKLLASTATDNAHMKAQADVEESGGRSVSTELPQHHNRSSSIGEAVSGTVSQGTNVSQKPSQTGQAEKHSSKEQVKARKDSSSSSTSILPPTTKGLHTVFIHKLYNMLEDDDLKHLIWWSGSNESFIIVPSEEFSKALSQYFKHTNVASFVRQLNMYGFHKVGDGNSGNNNDQNINPDITTWEFKHSSGCFRKGDIDGLKSIKRRSSKNPSTKGYQQTSQALEAGTGSDSEITSSERSNSAVELQDSYVDPMLNVRLAELGHNLAALRHEHARLQLRYNTTMEDLKTSNMDLVNLLDLTQRLVTVQMNHPSHNGASLKQEESESPRKGRLSNDLEGIQNGLSQLRASILQRAAAKEQFEHFSTVSFAPPAPHPPAPSVAVHQQAGHQQNPPYPAQFNAYPYPYPGPQYQVVQVPPPQVNEAEHIVHDPFSSERKASRTSNRSRNMSVFCDPLQAPPPASPTGSIVHRSSASGHEIGVHSPGVSSVPHFQLPFGHRPGSPDQYGQPPLQQQHQQQPQQQPHHLQQHQQYQHQHQQALLASPRAPYSRDQRPGSLPGHSTSLRNEIVTRKRHSSNDASDFRTDMLNPPRSVPSQGEGGQILGPKRSSSGSSLNLYGKPVVDYVSSQQHSQKDPNTNPYGVHSLLNPERRDSVSVNDQPPLQKKARNL</sequence>
<dbReference type="SUPFAM" id="SSF46785">
    <property type="entry name" value="Winged helix' DNA-binding domain"/>
    <property type="match status" value="1"/>
</dbReference>
<dbReference type="InterPro" id="IPR036388">
    <property type="entry name" value="WH-like_DNA-bd_sf"/>
</dbReference>
<dbReference type="EMBL" id="KV453932">
    <property type="protein sequence ID" value="ODV73089.1"/>
    <property type="molecule type" value="Genomic_DNA"/>
</dbReference>
<protein>
    <recommendedName>
        <fullName evidence="8">Heat shock transcription factor</fullName>
    </recommendedName>
    <alternativeName>
        <fullName evidence="9">Heat shock factor protein</fullName>
    </alternativeName>
</protein>
<evidence type="ECO:0000256" key="7">
    <source>
        <dbReference type="ARBA" id="ARBA00062447"/>
    </source>
</evidence>
<dbReference type="FunFam" id="1.10.10.10:FF:000027">
    <property type="entry name" value="Heat shock transcription factor 1"/>
    <property type="match status" value="1"/>
</dbReference>
<dbReference type="SMART" id="SM00415">
    <property type="entry name" value="HSF"/>
    <property type="match status" value="1"/>
</dbReference>
<keyword evidence="2" id="KW-0805">Transcription regulation</keyword>
<comment type="subcellular location">
    <subcellularLocation>
        <location evidence="1">Nucleus</location>
    </subcellularLocation>
</comment>
<feature type="domain" description="HSF-type DNA-binding" evidence="12">
    <location>
        <begin position="152"/>
        <end position="176"/>
    </location>
</feature>
<keyword evidence="14" id="KW-1185">Reference proteome</keyword>
<evidence type="ECO:0000313" key="13">
    <source>
        <dbReference type="EMBL" id="ODV73089.1"/>
    </source>
</evidence>
<dbReference type="GO" id="GO:0003700">
    <property type="term" value="F:DNA-binding transcription factor activity"/>
    <property type="evidence" value="ECO:0007669"/>
    <property type="project" value="InterPro"/>
</dbReference>
<organism evidence="13 14">
    <name type="scientific">Cyberlindnera jadinii (strain ATCC 18201 / CBS 1600 / BCRC 20928 / JCM 3617 / NBRC 0987 / NRRL Y-1542)</name>
    <name type="common">Torula yeast</name>
    <name type="synonym">Candida utilis</name>
    <dbReference type="NCBI Taxonomy" id="983966"/>
    <lineage>
        <taxon>Eukaryota</taxon>
        <taxon>Fungi</taxon>
        <taxon>Dikarya</taxon>
        <taxon>Ascomycota</taxon>
        <taxon>Saccharomycotina</taxon>
        <taxon>Saccharomycetes</taxon>
        <taxon>Phaffomycetales</taxon>
        <taxon>Phaffomycetaceae</taxon>
        <taxon>Cyberlindnera</taxon>
    </lineage>
</organism>
<dbReference type="Proteomes" id="UP000094389">
    <property type="component" value="Unassembled WGS sequence"/>
</dbReference>
<evidence type="ECO:0000256" key="5">
    <source>
        <dbReference type="ARBA" id="ARBA00023242"/>
    </source>
</evidence>
<feature type="compositionally biased region" description="Basic and acidic residues" evidence="11">
    <location>
        <begin position="332"/>
        <end position="346"/>
    </location>
</feature>
<feature type="compositionally biased region" description="Low complexity" evidence="11">
    <location>
        <begin position="515"/>
        <end position="548"/>
    </location>
</feature>
<keyword evidence="3" id="KW-0238">DNA-binding</keyword>
<dbReference type="InterPro" id="IPR036390">
    <property type="entry name" value="WH_DNA-bd_sf"/>
</dbReference>
<evidence type="ECO:0000256" key="1">
    <source>
        <dbReference type="ARBA" id="ARBA00004123"/>
    </source>
</evidence>
<evidence type="ECO:0000256" key="10">
    <source>
        <dbReference type="RuleBase" id="RU004020"/>
    </source>
</evidence>
<feature type="compositionally biased region" description="Polar residues" evidence="11">
    <location>
        <begin position="474"/>
        <end position="485"/>
    </location>
</feature>
<feature type="region of interest" description="Disordered" evidence="11">
    <location>
        <begin position="324"/>
        <end position="347"/>
    </location>
</feature>
<comment type="subunit">
    <text evidence="7">Homotrimer. Homotrimerization increases the affinity of HSF1 to DNA.</text>
</comment>
<feature type="compositionally biased region" description="Basic and acidic residues" evidence="11">
    <location>
        <begin position="436"/>
        <end position="449"/>
    </location>
</feature>
<dbReference type="GO" id="GO:0032993">
    <property type="term" value="C:protein-DNA complex"/>
    <property type="evidence" value="ECO:0007669"/>
    <property type="project" value="UniProtKB-ARBA"/>
</dbReference>
<evidence type="ECO:0000256" key="6">
    <source>
        <dbReference type="ARBA" id="ARBA00059868"/>
    </source>
</evidence>
<evidence type="ECO:0000256" key="9">
    <source>
        <dbReference type="ARBA" id="ARBA00084017"/>
    </source>
</evidence>
<evidence type="ECO:0000256" key="4">
    <source>
        <dbReference type="ARBA" id="ARBA00023163"/>
    </source>
</evidence>
<dbReference type="STRING" id="983966.A0A1E4S0S2"/>
<keyword evidence="5" id="KW-0539">Nucleus</keyword>
<comment type="function">
    <text evidence="6">DNA-binding transcription factor that specifically binds heat shock promoter elements (HSE) and activates transcription.</text>
</comment>
<gene>
    <name evidence="13" type="ORF">CYBJADRAFT_168149</name>
</gene>
<feature type="compositionally biased region" description="Polar residues" evidence="11">
    <location>
        <begin position="635"/>
        <end position="649"/>
    </location>
</feature>
<dbReference type="OMA" id="HTVFIHK"/>
<proteinExistence type="inferred from homology"/>
<evidence type="ECO:0000256" key="8">
    <source>
        <dbReference type="ARBA" id="ARBA00068818"/>
    </source>
</evidence>
<feature type="region of interest" description="Disordered" evidence="11">
    <location>
        <begin position="18"/>
        <end position="104"/>
    </location>
</feature>
<evidence type="ECO:0000313" key="14">
    <source>
        <dbReference type="Proteomes" id="UP000094389"/>
    </source>
</evidence>
<reference evidence="13 14" key="1">
    <citation type="journal article" date="2016" name="Proc. Natl. Acad. Sci. U.S.A.">
        <title>Comparative genomics of biotechnologically important yeasts.</title>
        <authorList>
            <person name="Riley R."/>
            <person name="Haridas S."/>
            <person name="Wolfe K.H."/>
            <person name="Lopes M.R."/>
            <person name="Hittinger C.T."/>
            <person name="Goeker M."/>
            <person name="Salamov A.A."/>
            <person name="Wisecaver J.H."/>
            <person name="Long T.M."/>
            <person name="Calvey C.H."/>
            <person name="Aerts A.L."/>
            <person name="Barry K.W."/>
            <person name="Choi C."/>
            <person name="Clum A."/>
            <person name="Coughlan A.Y."/>
            <person name="Deshpande S."/>
            <person name="Douglass A.P."/>
            <person name="Hanson S.J."/>
            <person name="Klenk H.-P."/>
            <person name="LaButti K.M."/>
            <person name="Lapidus A."/>
            <person name="Lindquist E.A."/>
            <person name="Lipzen A.M."/>
            <person name="Meier-Kolthoff J.P."/>
            <person name="Ohm R.A."/>
            <person name="Otillar R.P."/>
            <person name="Pangilinan J.L."/>
            <person name="Peng Y."/>
            <person name="Rokas A."/>
            <person name="Rosa C.A."/>
            <person name="Scheuner C."/>
            <person name="Sibirny A.A."/>
            <person name="Slot J.C."/>
            <person name="Stielow J.B."/>
            <person name="Sun H."/>
            <person name="Kurtzman C.P."/>
            <person name="Blackwell M."/>
            <person name="Grigoriev I.V."/>
            <person name="Jeffries T.W."/>
        </authorList>
    </citation>
    <scope>NUCLEOTIDE SEQUENCE [LARGE SCALE GENOMIC DNA]</scope>
    <source>
        <strain evidence="14">ATCC 18201 / CBS 1600 / BCRC 20928 / JCM 3617 / NBRC 0987 / NRRL Y-1542</strain>
    </source>
</reference>
<dbReference type="PRINTS" id="PR00056">
    <property type="entry name" value="HSFDOMAIN"/>
</dbReference>
<dbReference type="PROSITE" id="PS00434">
    <property type="entry name" value="HSF_DOMAIN"/>
    <property type="match status" value="1"/>
</dbReference>
<keyword evidence="4" id="KW-0804">Transcription</keyword>
<dbReference type="GeneID" id="30989630"/>
<dbReference type="Gene3D" id="1.10.10.10">
    <property type="entry name" value="Winged helix-like DNA-binding domain superfamily/Winged helix DNA-binding domain"/>
    <property type="match status" value="1"/>
</dbReference>
<name>A0A1E4S0S2_CYBJN</name>
<feature type="compositionally biased region" description="Polar residues" evidence="11">
    <location>
        <begin position="222"/>
        <end position="253"/>
    </location>
</feature>
<evidence type="ECO:0000256" key="2">
    <source>
        <dbReference type="ARBA" id="ARBA00023015"/>
    </source>
</evidence>
<comment type="similarity">
    <text evidence="10">Belongs to the HSF family.</text>
</comment>
<dbReference type="InterPro" id="IPR000232">
    <property type="entry name" value="HSF_DNA-bd"/>
</dbReference>
<feature type="region of interest" description="Disordered" evidence="11">
    <location>
        <begin position="436"/>
        <end position="679"/>
    </location>
</feature>
<accession>A0A1E4S0S2</accession>